<proteinExistence type="predicted"/>
<protein>
    <recommendedName>
        <fullName evidence="1">DUF6883 domain-containing protein</fullName>
    </recommendedName>
</protein>
<dbReference type="STRING" id="118168.MC7420_3560"/>
<accession>B4W082</accession>
<evidence type="ECO:0000259" key="1">
    <source>
        <dbReference type="Pfam" id="PF21814"/>
    </source>
</evidence>
<dbReference type="Pfam" id="PF21814">
    <property type="entry name" value="DUF6883"/>
    <property type="match status" value="1"/>
</dbReference>
<sequence>MQHPKGKDKANLFRNRLGITLENKELLETALLESAVNNEATLHKTDEYGTQYDVKFLMTTDVGSSLVLGCWIIRTGEEFPRLTNTYPVDQ</sequence>
<gene>
    <name evidence="2" type="ORF">MC7420_3560</name>
</gene>
<dbReference type="AlphaFoldDB" id="B4W082"/>
<evidence type="ECO:0000313" key="3">
    <source>
        <dbReference type="Proteomes" id="UP000003835"/>
    </source>
</evidence>
<organism evidence="2 3">
    <name type="scientific">Coleofasciculus chthonoplastes PCC 7420</name>
    <dbReference type="NCBI Taxonomy" id="118168"/>
    <lineage>
        <taxon>Bacteria</taxon>
        <taxon>Bacillati</taxon>
        <taxon>Cyanobacteriota</taxon>
        <taxon>Cyanophyceae</taxon>
        <taxon>Coleofasciculales</taxon>
        <taxon>Coleofasciculaceae</taxon>
        <taxon>Coleofasciculus</taxon>
    </lineage>
</organism>
<reference evidence="2 3" key="1">
    <citation type="submission" date="2008-07" db="EMBL/GenBank/DDBJ databases">
        <authorList>
            <person name="Tandeau de Marsac N."/>
            <person name="Ferriera S."/>
            <person name="Johnson J."/>
            <person name="Kravitz S."/>
            <person name="Beeson K."/>
            <person name="Sutton G."/>
            <person name="Rogers Y.-H."/>
            <person name="Friedman R."/>
            <person name="Frazier M."/>
            <person name="Venter J.C."/>
        </authorList>
    </citation>
    <scope>NUCLEOTIDE SEQUENCE [LARGE SCALE GENOMIC DNA]</scope>
    <source>
        <strain evidence="2 3">PCC 7420</strain>
    </source>
</reference>
<feature type="domain" description="DUF6883" evidence="1">
    <location>
        <begin position="2"/>
        <end position="88"/>
    </location>
</feature>
<name>B4W082_9CYAN</name>
<dbReference type="EMBL" id="DS989864">
    <property type="protein sequence ID" value="EDX72488.1"/>
    <property type="molecule type" value="Genomic_DNA"/>
</dbReference>
<keyword evidence="3" id="KW-1185">Reference proteome</keyword>
<dbReference type="HOGENOM" id="CLU_137827_0_0_3"/>
<dbReference type="eggNOG" id="ENOG5032VVC">
    <property type="taxonomic scope" value="Bacteria"/>
</dbReference>
<dbReference type="Proteomes" id="UP000003835">
    <property type="component" value="Unassembled WGS sequence"/>
</dbReference>
<dbReference type="InterPro" id="IPR049250">
    <property type="entry name" value="DUF6883"/>
</dbReference>
<evidence type="ECO:0000313" key="2">
    <source>
        <dbReference type="EMBL" id="EDX72488.1"/>
    </source>
</evidence>